<feature type="signal peptide" evidence="1">
    <location>
        <begin position="1"/>
        <end position="21"/>
    </location>
</feature>
<proteinExistence type="evidence at transcript level"/>
<dbReference type="EMBL" id="AB425235">
    <property type="protein sequence ID" value="BAG11660.1"/>
    <property type="molecule type" value="mRNA"/>
</dbReference>
<dbReference type="AlphaFoldDB" id="B1B5Y5"/>
<reference evidence="2" key="2">
    <citation type="submission" date="2008-02" db="EMBL/GenBank/DDBJ databases">
        <authorList>
            <person name="Nakajima C."/>
            <person name="Konnai S."/>
            <person name="Ohashi K."/>
            <person name="Onuma M."/>
        </authorList>
    </citation>
    <scope>NUCLEOTIDE SEQUENCE</scope>
</reference>
<organism evidence="2">
    <name type="scientific">Haemaphysalis longicornis</name>
    <name type="common">Bush tick</name>
    <dbReference type="NCBI Taxonomy" id="44386"/>
    <lineage>
        <taxon>Eukaryota</taxon>
        <taxon>Metazoa</taxon>
        <taxon>Ecdysozoa</taxon>
        <taxon>Arthropoda</taxon>
        <taxon>Chelicerata</taxon>
        <taxon>Arachnida</taxon>
        <taxon>Acari</taxon>
        <taxon>Parasitiformes</taxon>
        <taxon>Ixodida</taxon>
        <taxon>Ixodoidea</taxon>
        <taxon>Ixodidae</taxon>
        <taxon>Haemaphysalinae</taxon>
        <taxon>Haemaphysalis</taxon>
    </lineage>
</organism>
<keyword evidence="1" id="KW-0732">Signal</keyword>
<evidence type="ECO:0000313" key="2">
    <source>
        <dbReference type="EMBL" id="BAG11660.1"/>
    </source>
</evidence>
<name>B1B5Y5_HAELO</name>
<feature type="chain" id="PRO_5002762006" evidence="1">
    <location>
        <begin position="22"/>
        <end position="239"/>
    </location>
</feature>
<gene>
    <name evidence="2" type="primary">HL-p36</name>
</gene>
<evidence type="ECO:0000256" key="1">
    <source>
        <dbReference type="SAM" id="SignalP"/>
    </source>
</evidence>
<accession>B1B5Y5</accession>
<reference evidence="2" key="1">
    <citation type="journal article" date="2005" name="J. Vet. Med. Sci.">
        <title>Random sequencing of cDNA library derived from partially-fed adult female Haemaphysalis longicornis salivary gland.</title>
        <authorList>
            <person name="Nakajima C."/>
            <person name="da Silva I."/>
            <person name="Imamura S."/>
            <person name="Konnai S."/>
            <person name="Ohashi K."/>
            <person name="Onuma M."/>
        </authorList>
    </citation>
    <scope>NUCLEOTIDE SEQUENCE</scope>
</reference>
<protein>
    <submittedName>
        <fullName evidence="2">Immunosuppressant protein p36</fullName>
    </submittedName>
</protein>
<sequence>MNGRRTWSLLLLLMLAAEVHMQVVNLTKEAEDVVTRLGERYTSWKSKIVSWGLTESYQYWKNVTIGGNRRPISTYAQAMQVGKMKVLRKPVKFSPPQDLVCHLNLTWNFTRHLLSPFPTYLNLSVPMLGRLARIGNTTFQMNLRDAPFIEAHLEFYIPHANLYPATLLIVALLLIPARSNAEHQQAEATIMVNGAGPHIVSNAPRSGIATGIVTTTRRRRHSAAARKHVAPWRCPLCKV</sequence>